<dbReference type="InterPro" id="IPR045134">
    <property type="entry name" value="UHRF1/2-like"/>
</dbReference>
<feature type="region of interest" description="Disordered" evidence="3">
    <location>
        <begin position="26"/>
        <end position="128"/>
    </location>
</feature>
<dbReference type="InterPro" id="IPR015947">
    <property type="entry name" value="PUA-like_sf"/>
</dbReference>
<evidence type="ECO:0000313" key="5">
    <source>
        <dbReference type="EMBL" id="GJE86087.1"/>
    </source>
</evidence>
<comment type="subcellular location">
    <subcellularLocation>
        <location evidence="2">Nucleus</location>
    </subcellularLocation>
</comment>
<feature type="domain" description="YDG" evidence="4">
    <location>
        <begin position="139"/>
        <end position="293"/>
    </location>
</feature>
<dbReference type="GO" id="GO:0016567">
    <property type="term" value="P:protein ubiquitination"/>
    <property type="evidence" value="ECO:0007669"/>
    <property type="project" value="TreeGrafter"/>
</dbReference>
<evidence type="ECO:0000256" key="1">
    <source>
        <dbReference type="ARBA" id="ARBA00023242"/>
    </source>
</evidence>
<dbReference type="PANTHER" id="PTHR14140:SF27">
    <property type="entry name" value="OS04G0289800 PROTEIN"/>
    <property type="match status" value="1"/>
</dbReference>
<dbReference type="AlphaFoldDB" id="A0A9P3G0Z7"/>
<dbReference type="Pfam" id="PF02182">
    <property type="entry name" value="SAD_SRA"/>
    <property type="match status" value="1"/>
</dbReference>
<dbReference type="SMART" id="SM00466">
    <property type="entry name" value="SRA"/>
    <property type="match status" value="1"/>
</dbReference>
<feature type="compositionally biased region" description="Polar residues" evidence="3">
    <location>
        <begin position="217"/>
        <end position="233"/>
    </location>
</feature>
<gene>
    <name evidence="5" type="ORF">PsYK624_021670</name>
</gene>
<dbReference type="Proteomes" id="UP000703269">
    <property type="component" value="Unassembled WGS sequence"/>
</dbReference>
<dbReference type="InterPro" id="IPR003105">
    <property type="entry name" value="SRA_YDG"/>
</dbReference>
<dbReference type="OrthoDB" id="2270193at2759"/>
<dbReference type="SUPFAM" id="SSF88697">
    <property type="entry name" value="PUA domain-like"/>
    <property type="match status" value="1"/>
</dbReference>
<feature type="region of interest" description="Disordered" evidence="3">
    <location>
        <begin position="198"/>
        <end position="233"/>
    </location>
</feature>
<proteinExistence type="predicted"/>
<evidence type="ECO:0000256" key="2">
    <source>
        <dbReference type="PROSITE-ProRule" id="PRU00358"/>
    </source>
</evidence>
<keyword evidence="1 2" id="KW-0539">Nucleus</keyword>
<dbReference type="InterPro" id="IPR036987">
    <property type="entry name" value="SRA-YDG_sf"/>
</dbReference>
<dbReference type="GO" id="GO:0061630">
    <property type="term" value="F:ubiquitin protein ligase activity"/>
    <property type="evidence" value="ECO:0007669"/>
    <property type="project" value="TreeGrafter"/>
</dbReference>
<dbReference type="EMBL" id="BPQB01000003">
    <property type="protein sequence ID" value="GJE86087.1"/>
    <property type="molecule type" value="Genomic_DNA"/>
</dbReference>
<evidence type="ECO:0000313" key="6">
    <source>
        <dbReference type="Proteomes" id="UP000703269"/>
    </source>
</evidence>
<evidence type="ECO:0000256" key="3">
    <source>
        <dbReference type="SAM" id="MobiDB-lite"/>
    </source>
</evidence>
<evidence type="ECO:0000259" key="4">
    <source>
        <dbReference type="PROSITE" id="PS51015"/>
    </source>
</evidence>
<feature type="compositionally biased region" description="Basic and acidic residues" evidence="3">
    <location>
        <begin position="116"/>
        <end position="127"/>
    </location>
</feature>
<organism evidence="5 6">
    <name type="scientific">Phanerochaete sordida</name>
    <dbReference type="NCBI Taxonomy" id="48140"/>
    <lineage>
        <taxon>Eukaryota</taxon>
        <taxon>Fungi</taxon>
        <taxon>Dikarya</taxon>
        <taxon>Basidiomycota</taxon>
        <taxon>Agaricomycotina</taxon>
        <taxon>Agaricomycetes</taxon>
        <taxon>Polyporales</taxon>
        <taxon>Phanerochaetaceae</taxon>
        <taxon>Phanerochaete</taxon>
    </lineage>
</organism>
<dbReference type="GO" id="GO:0044027">
    <property type="term" value="P:negative regulation of gene expression via chromosomal CpG island methylation"/>
    <property type="evidence" value="ECO:0007669"/>
    <property type="project" value="TreeGrafter"/>
</dbReference>
<sequence>MTYDFETQRELNIARNKELIRQLGLGDLKNEIVLSRPKKVPKTKQKAQPKRKRSESDATDEETEKRPRKAAIAVDIADTSSEGPRRSGRNAGRKIDYRGDGEHLARDTGPRLISESARRHEESEVKTPMKRIHNPKVFGSIPGVEVGTWWPTREACSRAAIHARWLAGIAEGPHGAYSVALSGGYEDDVDDGEAFTYTGAGGRDLKGTKNKPKNLRTAPQSSDQTFENKSNQALLKSVETKKPVRVIRGFKLRSPYAPPEGYRYDGLYTVEKAWQEPGLNTKGYLVCKYLLKRIPGQPPLPRYEDRVGASDAASESEEEGGNEDEDEEEDE</sequence>
<reference evidence="5 6" key="1">
    <citation type="submission" date="2021-08" db="EMBL/GenBank/DDBJ databases">
        <title>Draft Genome Sequence of Phanerochaete sordida strain YK-624.</title>
        <authorList>
            <person name="Mori T."/>
            <person name="Dohra H."/>
            <person name="Suzuki T."/>
            <person name="Kawagishi H."/>
            <person name="Hirai H."/>
        </authorList>
    </citation>
    <scope>NUCLEOTIDE SEQUENCE [LARGE SCALE GENOMIC DNA]</scope>
    <source>
        <strain evidence="5 6">YK-624</strain>
    </source>
</reference>
<dbReference type="FunFam" id="2.30.280.10:FF:000005">
    <property type="entry name" value="E3 ubiquitin-protein ligase UHRF1"/>
    <property type="match status" value="1"/>
</dbReference>
<dbReference type="GO" id="GO:0005634">
    <property type="term" value="C:nucleus"/>
    <property type="evidence" value="ECO:0007669"/>
    <property type="project" value="UniProtKB-SubCell"/>
</dbReference>
<name>A0A9P3G0Z7_9APHY</name>
<feature type="compositionally biased region" description="Basic residues" evidence="3">
    <location>
        <begin position="36"/>
        <end position="53"/>
    </location>
</feature>
<protein>
    <submittedName>
        <fullName evidence="5">YDG/SRA domain-containing protein</fullName>
    </submittedName>
</protein>
<feature type="compositionally biased region" description="Acidic residues" evidence="3">
    <location>
        <begin position="314"/>
        <end position="331"/>
    </location>
</feature>
<feature type="compositionally biased region" description="Basic and acidic residues" evidence="3">
    <location>
        <begin position="93"/>
        <end position="109"/>
    </location>
</feature>
<feature type="region of interest" description="Disordered" evidence="3">
    <location>
        <begin position="295"/>
        <end position="331"/>
    </location>
</feature>
<dbReference type="PROSITE" id="PS51015">
    <property type="entry name" value="YDG"/>
    <property type="match status" value="1"/>
</dbReference>
<keyword evidence="6" id="KW-1185">Reference proteome</keyword>
<dbReference type="PANTHER" id="PTHR14140">
    <property type="entry name" value="E3 UBIQUITIN-PROTEIN LIGASE UHRF-RELATED"/>
    <property type="match status" value="1"/>
</dbReference>
<accession>A0A9P3G0Z7</accession>
<dbReference type="Gene3D" id="2.30.280.10">
    <property type="entry name" value="SRA-YDG"/>
    <property type="match status" value="1"/>
</dbReference>
<comment type="caution">
    <text evidence="5">The sequence shown here is derived from an EMBL/GenBank/DDBJ whole genome shotgun (WGS) entry which is preliminary data.</text>
</comment>